<sequence length="172" mass="19509">MKRYTQNPKNRRLRKDLLGRARMRKRKGDFLIEGTIALFLLVSLAFLLLQSSLTILRPRSETIAHNMADAYLTFETALANRVDFDTIPVDGQWPLYPAFSQTQVNLGTMPQSGVIMTGDVRRTRMAYDWAPTGAGAIDFDTLGIQVWKLQSHLVYSVNGTQFVKSRTVVRSQ</sequence>
<gene>
    <name evidence="1" type="ORF">Rhal01_03651</name>
</gene>
<evidence type="ECO:0008006" key="3">
    <source>
        <dbReference type="Google" id="ProtNLM"/>
    </source>
</evidence>
<accession>A0ABP9V5Y0</accession>
<organism evidence="1 2">
    <name type="scientific">Rubritalea halochordaticola</name>
    <dbReference type="NCBI Taxonomy" id="714537"/>
    <lineage>
        <taxon>Bacteria</taxon>
        <taxon>Pseudomonadati</taxon>
        <taxon>Verrucomicrobiota</taxon>
        <taxon>Verrucomicrobiia</taxon>
        <taxon>Verrucomicrobiales</taxon>
        <taxon>Rubritaleaceae</taxon>
        <taxon>Rubritalea</taxon>
    </lineage>
</organism>
<protein>
    <recommendedName>
        <fullName evidence="3">Type II secretion system protein</fullName>
    </recommendedName>
</protein>
<dbReference type="EMBL" id="BAABRL010000015">
    <property type="protein sequence ID" value="GAA5497455.1"/>
    <property type="molecule type" value="Genomic_DNA"/>
</dbReference>
<proteinExistence type="predicted"/>
<comment type="caution">
    <text evidence="1">The sequence shown here is derived from an EMBL/GenBank/DDBJ whole genome shotgun (WGS) entry which is preliminary data.</text>
</comment>
<keyword evidence="2" id="KW-1185">Reference proteome</keyword>
<name>A0ABP9V5Y0_9BACT</name>
<dbReference type="Proteomes" id="UP001424741">
    <property type="component" value="Unassembled WGS sequence"/>
</dbReference>
<dbReference type="RefSeq" id="WP_346189961.1">
    <property type="nucleotide sequence ID" value="NZ_BAABRL010000015.1"/>
</dbReference>
<reference evidence="1 2" key="1">
    <citation type="submission" date="2024-02" db="EMBL/GenBank/DDBJ databases">
        <title>Rubritalea halochordaticola NBRC 107102.</title>
        <authorList>
            <person name="Ichikawa N."/>
            <person name="Katano-Makiyama Y."/>
            <person name="Hidaka K."/>
        </authorList>
    </citation>
    <scope>NUCLEOTIDE SEQUENCE [LARGE SCALE GENOMIC DNA]</scope>
    <source>
        <strain evidence="1 2">NBRC 107102</strain>
    </source>
</reference>
<evidence type="ECO:0000313" key="2">
    <source>
        <dbReference type="Proteomes" id="UP001424741"/>
    </source>
</evidence>
<evidence type="ECO:0000313" key="1">
    <source>
        <dbReference type="EMBL" id="GAA5497455.1"/>
    </source>
</evidence>